<evidence type="ECO:0000256" key="2">
    <source>
        <dbReference type="ARBA" id="ARBA00022801"/>
    </source>
</evidence>
<dbReference type="NCBIfam" id="TIGR02100">
    <property type="entry name" value="glgX_debranch"/>
    <property type="match status" value="1"/>
</dbReference>
<evidence type="ECO:0000256" key="1">
    <source>
        <dbReference type="ARBA" id="ARBA00008061"/>
    </source>
</evidence>
<evidence type="ECO:0000259" key="5">
    <source>
        <dbReference type="SMART" id="SM00642"/>
    </source>
</evidence>
<comment type="caution">
    <text evidence="6">The sequence shown here is derived from an EMBL/GenBank/DDBJ whole genome shotgun (WGS) entry which is preliminary data.</text>
</comment>
<dbReference type="SUPFAM" id="SSF51011">
    <property type="entry name" value="Glycosyl hydrolase domain"/>
    <property type="match status" value="1"/>
</dbReference>
<dbReference type="SUPFAM" id="SSF81296">
    <property type="entry name" value="E set domains"/>
    <property type="match status" value="1"/>
</dbReference>
<dbReference type="Gene3D" id="2.60.40.1180">
    <property type="entry name" value="Golgi alpha-mannosidase II"/>
    <property type="match status" value="1"/>
</dbReference>
<organism evidence="6 7">
    <name type="scientific">Parvularcula dongshanensis</name>
    <dbReference type="NCBI Taxonomy" id="1173995"/>
    <lineage>
        <taxon>Bacteria</taxon>
        <taxon>Pseudomonadati</taxon>
        <taxon>Pseudomonadota</taxon>
        <taxon>Alphaproteobacteria</taxon>
        <taxon>Parvularculales</taxon>
        <taxon>Parvularculaceae</taxon>
        <taxon>Parvularcula</taxon>
    </lineage>
</organism>
<dbReference type="RefSeq" id="WP_221400932.1">
    <property type="nucleotide sequence ID" value="NZ_JACHOB010000002.1"/>
</dbReference>
<dbReference type="Pfam" id="PF02922">
    <property type="entry name" value="CBM_48"/>
    <property type="match status" value="1"/>
</dbReference>
<comment type="similarity">
    <text evidence="1">Belongs to the glycosyl hydrolase 13 family.</text>
</comment>
<dbReference type="Pfam" id="PF00128">
    <property type="entry name" value="Alpha-amylase"/>
    <property type="match status" value="1"/>
</dbReference>
<dbReference type="InterPro" id="IPR044505">
    <property type="entry name" value="GlgX_Isoamylase_N_E_set"/>
</dbReference>
<evidence type="ECO:0000256" key="4">
    <source>
        <dbReference type="SAM" id="MobiDB-lite"/>
    </source>
</evidence>
<dbReference type="InterPro" id="IPR004193">
    <property type="entry name" value="Glyco_hydro_13_N"/>
</dbReference>
<keyword evidence="3 6" id="KW-0326">Glycosidase</keyword>
<dbReference type="PANTHER" id="PTHR43002">
    <property type="entry name" value="GLYCOGEN DEBRANCHING ENZYME"/>
    <property type="match status" value="1"/>
</dbReference>
<dbReference type="SUPFAM" id="SSF51445">
    <property type="entry name" value="(Trans)glycosidases"/>
    <property type="match status" value="1"/>
</dbReference>
<protein>
    <submittedName>
        <fullName evidence="6">Glycogen operon protein</fullName>
        <ecNumber evidence="6">3.2.1.-</ecNumber>
    </submittedName>
</protein>
<dbReference type="CDD" id="cd02856">
    <property type="entry name" value="E_set_GDE_Isoamylase_N"/>
    <property type="match status" value="1"/>
</dbReference>
<feature type="compositionally biased region" description="Basic and acidic residues" evidence="4">
    <location>
        <begin position="463"/>
        <end position="475"/>
    </location>
</feature>
<dbReference type="Proteomes" id="UP000563524">
    <property type="component" value="Unassembled WGS sequence"/>
</dbReference>
<evidence type="ECO:0000256" key="3">
    <source>
        <dbReference type="ARBA" id="ARBA00023295"/>
    </source>
</evidence>
<evidence type="ECO:0000313" key="7">
    <source>
        <dbReference type="Proteomes" id="UP000563524"/>
    </source>
</evidence>
<accession>A0A840I455</accession>
<dbReference type="SMART" id="SM00642">
    <property type="entry name" value="Aamy"/>
    <property type="match status" value="1"/>
</dbReference>
<dbReference type="Gene3D" id="2.60.40.10">
    <property type="entry name" value="Immunoglobulins"/>
    <property type="match status" value="1"/>
</dbReference>
<dbReference type="EC" id="3.2.1.-" evidence="6"/>
<dbReference type="InterPro" id="IPR017853">
    <property type="entry name" value="GH"/>
</dbReference>
<evidence type="ECO:0000313" key="6">
    <source>
        <dbReference type="EMBL" id="MBB4659061.1"/>
    </source>
</evidence>
<name>A0A840I455_9PROT</name>
<sequence>MRVWPGAPYPLGATWDGSGTNFALFSAAATKVELCLFGADGKETQRIAMPEVTHEVWHAYLPEVRPGQLYGWRVHGPYEPDQGLRFNPNKLLLDPYAKKIVGEVEWNPAVFGYKLGHKDQDLSFSDEDSGPYVPKAEVIDPAFTWTDTRPRRPSHESIIYETHLRGFTMQWPGMPEQRRGTFLGMTDPAVVRYLRDLGVTAVELLPIHAFVQDSHLLEKGLRNYWGYNSIGFFAPNPDYTSDGGVSGVKTFVQVMHENGIEVILDVVYNHTAEGNHLGPTLSFRGIDNTAYYYLTDNRRYYNDFTGTGNALELRHPSVLRMVTDSLRYWVQEMRVDGFRFDLATTLARVNGSYSQYAGFLTAIAQDPVLSKVKMIAEPWDTGMGGYQVGGFPPGWSEWNDKYRDTVRRYWKGDPGQLGELGTRVSGSPDLFNHQGRRPWASVNFITAHDGFTLQDLVSYNEKHNEANGEGGKDGHSNNLSWNHGAEGPTDDPEIKELRARQRRNFLATLLLSQGIPMILAGDERARTQGGNNNAYCQDSEIGWIDWSETKEGDQFLRYVKRLIRLRKEHIVFHRHRFFSGGKIEGTEVQDVRWLRPDGNDMQQADWDNGENRCFGLLLSGEAGQVHLTARGEKETDDTFLILMNASPDAVDYILPQDVASAAPWRQLIDTTVAGGFLAEEDEDAPLAESGQIGPRSLCLFVKRVEEDDEETEEE</sequence>
<proteinExistence type="inferred from homology"/>
<dbReference type="InterPro" id="IPR013783">
    <property type="entry name" value="Ig-like_fold"/>
</dbReference>
<keyword evidence="7" id="KW-1185">Reference proteome</keyword>
<dbReference type="InterPro" id="IPR014756">
    <property type="entry name" value="Ig_E-set"/>
</dbReference>
<gene>
    <name evidence="6" type="ORF">GGQ59_001575</name>
</gene>
<feature type="region of interest" description="Disordered" evidence="4">
    <location>
        <begin position="463"/>
        <end position="492"/>
    </location>
</feature>
<keyword evidence="2 6" id="KW-0378">Hydrolase</keyword>
<dbReference type="InterPro" id="IPR011837">
    <property type="entry name" value="Glycogen_debranch_GlgX"/>
</dbReference>
<feature type="domain" description="Glycosyl hydrolase family 13 catalytic" evidence="5">
    <location>
        <begin position="161"/>
        <end position="566"/>
    </location>
</feature>
<dbReference type="GO" id="GO:0005980">
    <property type="term" value="P:glycogen catabolic process"/>
    <property type="evidence" value="ECO:0007669"/>
    <property type="project" value="InterPro"/>
</dbReference>
<dbReference type="InterPro" id="IPR006047">
    <property type="entry name" value="GH13_cat_dom"/>
</dbReference>
<reference evidence="6 7" key="1">
    <citation type="submission" date="2020-08" db="EMBL/GenBank/DDBJ databases">
        <title>Genomic Encyclopedia of Type Strains, Phase IV (KMG-IV): sequencing the most valuable type-strain genomes for metagenomic binning, comparative biology and taxonomic classification.</title>
        <authorList>
            <person name="Goeker M."/>
        </authorList>
    </citation>
    <scope>NUCLEOTIDE SEQUENCE [LARGE SCALE GENOMIC DNA]</scope>
    <source>
        <strain evidence="6 7">DSM 102850</strain>
    </source>
</reference>
<dbReference type="Gene3D" id="3.20.20.80">
    <property type="entry name" value="Glycosidases"/>
    <property type="match status" value="1"/>
</dbReference>
<dbReference type="InterPro" id="IPR013780">
    <property type="entry name" value="Glyco_hydro_b"/>
</dbReference>
<dbReference type="AlphaFoldDB" id="A0A840I455"/>
<dbReference type="EMBL" id="JACHOB010000002">
    <property type="protein sequence ID" value="MBB4659061.1"/>
    <property type="molecule type" value="Genomic_DNA"/>
</dbReference>
<dbReference type="CDD" id="cd11326">
    <property type="entry name" value="AmyAc_Glg_debranch"/>
    <property type="match status" value="1"/>
</dbReference>
<dbReference type="GO" id="GO:0004135">
    <property type="term" value="F:amylo-alpha-1,6-glucosidase activity"/>
    <property type="evidence" value="ECO:0007669"/>
    <property type="project" value="InterPro"/>
</dbReference>